<gene>
    <name evidence="5" type="ORF">CFC21_017036</name>
</gene>
<dbReference type="Pfam" id="PF00139">
    <property type="entry name" value="Lectin_legB"/>
    <property type="match status" value="1"/>
</dbReference>
<comment type="caution">
    <text evidence="5">The sequence shown here is derived from an EMBL/GenBank/DDBJ whole genome shotgun (WGS) entry which is preliminary data.</text>
</comment>
<comment type="similarity">
    <text evidence="1">Belongs to the leguminous lectin family.</text>
</comment>
<feature type="signal peptide" evidence="3">
    <location>
        <begin position="1"/>
        <end position="18"/>
    </location>
</feature>
<feature type="chain" id="PRO_5040408168" description="Legume lectin domain-containing protein" evidence="3">
    <location>
        <begin position="19"/>
        <end position="323"/>
    </location>
</feature>
<dbReference type="PANTHER" id="PTHR32401:SF16">
    <property type="entry name" value="CONCANAVALIN A-LIKE LECTIN FAMILY PROTEIN"/>
    <property type="match status" value="1"/>
</dbReference>
<proteinExistence type="inferred from homology"/>
<keyword evidence="2" id="KW-0430">Lectin</keyword>
<dbReference type="AlphaFoldDB" id="A0A9R1E046"/>
<dbReference type="InterPro" id="IPR050258">
    <property type="entry name" value="Leguminous_Lectin"/>
</dbReference>
<dbReference type="SUPFAM" id="SSF49899">
    <property type="entry name" value="Concanavalin A-like lectins/glucanases"/>
    <property type="match status" value="1"/>
</dbReference>
<dbReference type="Gene3D" id="2.60.120.200">
    <property type="match status" value="1"/>
</dbReference>
<evidence type="ECO:0000256" key="3">
    <source>
        <dbReference type="SAM" id="SignalP"/>
    </source>
</evidence>
<keyword evidence="3" id="KW-0732">Signal</keyword>
<feature type="domain" description="Legume lectin" evidence="4">
    <location>
        <begin position="41"/>
        <end position="107"/>
    </location>
</feature>
<dbReference type="InterPro" id="IPR001220">
    <property type="entry name" value="Legume_lectin_dom"/>
</dbReference>
<evidence type="ECO:0000256" key="1">
    <source>
        <dbReference type="ARBA" id="ARBA00007606"/>
    </source>
</evidence>
<organism evidence="5">
    <name type="scientific">Triticum aestivum</name>
    <name type="common">Wheat</name>
    <dbReference type="NCBI Taxonomy" id="4565"/>
    <lineage>
        <taxon>Eukaryota</taxon>
        <taxon>Viridiplantae</taxon>
        <taxon>Streptophyta</taxon>
        <taxon>Embryophyta</taxon>
        <taxon>Tracheophyta</taxon>
        <taxon>Spermatophyta</taxon>
        <taxon>Magnoliopsida</taxon>
        <taxon>Liliopsida</taxon>
        <taxon>Poales</taxon>
        <taxon>Poaceae</taxon>
        <taxon>BOP clade</taxon>
        <taxon>Pooideae</taxon>
        <taxon>Triticodae</taxon>
        <taxon>Triticeae</taxon>
        <taxon>Triticinae</taxon>
        <taxon>Triticum</taxon>
    </lineage>
</organism>
<evidence type="ECO:0000256" key="2">
    <source>
        <dbReference type="ARBA" id="ARBA00022734"/>
    </source>
</evidence>
<sequence>MPLHLLLLLLLLPSAAVAGKARQSSSFALDFFPGDGAIAQLALTGANATSAGDISMRSPRARVQYHKPIHLAPVATGFSTYFSFSLHPSPKSHAASIAFFLTPAAPSPAVNALAVVFAAADSSHIRVQIDLAGETAAQTAPRGIPKKLHSWIDYNATSATLQVRLSASRLPKPPRALLSHPLHLHSAPPPPQHQAHARRIRILPRQLQPLQLGLQGQPRASLPHALPATQSHRLIAHHAAATPPPPRSPGQPLPLGFAAVGGRVRRRLHIRRALRLVLHGEAPPGRAGGVPHAPVLLRHRLREDCAGRSQGPPCRCHRSCSQV</sequence>
<evidence type="ECO:0000313" key="5">
    <source>
        <dbReference type="EMBL" id="KAF7001341.1"/>
    </source>
</evidence>
<dbReference type="GO" id="GO:0030246">
    <property type="term" value="F:carbohydrate binding"/>
    <property type="evidence" value="ECO:0007669"/>
    <property type="project" value="UniProtKB-KW"/>
</dbReference>
<dbReference type="OrthoDB" id="2019747at2759"/>
<reference evidence="5" key="2">
    <citation type="submission" date="2020-03" db="EMBL/GenBank/DDBJ databases">
        <title>The second near-complete assembly of the hexaploid bread wheat (Triticum aestivum) genome.</title>
        <authorList>
            <person name="Zimin A.V."/>
            <person name="Puiu D."/>
            <person name="Shumante A."/>
            <person name="Alonge M."/>
            <person name="Salzberg S.L."/>
        </authorList>
    </citation>
    <scope>NUCLEOTIDE SEQUENCE</scope>
    <source>
        <tissue evidence="5">Leaf</tissue>
    </source>
</reference>
<dbReference type="Proteomes" id="UP000815260">
    <property type="component" value="Chromosome 2A"/>
</dbReference>
<dbReference type="PANTHER" id="PTHR32401">
    <property type="entry name" value="CONCANAVALIN A-LIKE LECTIN FAMILY PROTEIN"/>
    <property type="match status" value="1"/>
</dbReference>
<name>A0A9R1E046_WHEAT</name>
<evidence type="ECO:0000259" key="4">
    <source>
        <dbReference type="Pfam" id="PF00139"/>
    </source>
</evidence>
<accession>A0A9R1E046</accession>
<reference evidence="5" key="1">
    <citation type="journal article" date="2017" name="Gigascience">
        <title>The first near-complete assembly of the hexaploid bread wheat genome, Triticum aestivum.</title>
        <authorList>
            <person name="Zimin A.V."/>
            <person name="Puiu D."/>
            <person name="Hall R."/>
            <person name="Kingan S."/>
            <person name="Clavijo B.J."/>
            <person name="Salzberg S.L."/>
        </authorList>
    </citation>
    <scope>NUCLEOTIDE SEQUENCE</scope>
    <source>
        <tissue evidence="5">Leaf</tissue>
    </source>
</reference>
<dbReference type="InterPro" id="IPR013320">
    <property type="entry name" value="ConA-like_dom_sf"/>
</dbReference>
<dbReference type="EMBL" id="CM022214">
    <property type="protein sequence ID" value="KAF7001341.1"/>
    <property type="molecule type" value="Genomic_DNA"/>
</dbReference>
<feature type="non-terminal residue" evidence="5">
    <location>
        <position position="323"/>
    </location>
</feature>
<protein>
    <recommendedName>
        <fullName evidence="4">Legume lectin domain-containing protein</fullName>
    </recommendedName>
</protein>